<dbReference type="InterPro" id="IPR041078">
    <property type="entry name" value="Plavaka"/>
</dbReference>
<proteinExistence type="predicted"/>
<keyword evidence="2" id="KW-1185">Reference proteome</keyword>
<dbReference type="OrthoDB" id="2418900at2759"/>
<reference evidence="1" key="1">
    <citation type="journal article" date="2020" name="Nat. Commun.">
        <title>Large-scale genome sequencing of mycorrhizal fungi provides insights into the early evolution of symbiotic traits.</title>
        <authorList>
            <person name="Miyauchi S."/>
            <person name="Kiss E."/>
            <person name="Kuo A."/>
            <person name="Drula E."/>
            <person name="Kohler A."/>
            <person name="Sanchez-Garcia M."/>
            <person name="Morin E."/>
            <person name="Andreopoulos B."/>
            <person name="Barry K.W."/>
            <person name="Bonito G."/>
            <person name="Buee M."/>
            <person name="Carver A."/>
            <person name="Chen C."/>
            <person name="Cichocki N."/>
            <person name="Clum A."/>
            <person name="Culley D."/>
            <person name="Crous P.W."/>
            <person name="Fauchery L."/>
            <person name="Girlanda M."/>
            <person name="Hayes R.D."/>
            <person name="Keri Z."/>
            <person name="LaButti K."/>
            <person name="Lipzen A."/>
            <person name="Lombard V."/>
            <person name="Magnuson J."/>
            <person name="Maillard F."/>
            <person name="Murat C."/>
            <person name="Nolan M."/>
            <person name="Ohm R.A."/>
            <person name="Pangilinan J."/>
            <person name="Pereira M.F."/>
            <person name="Perotto S."/>
            <person name="Peter M."/>
            <person name="Pfister S."/>
            <person name="Riley R."/>
            <person name="Sitrit Y."/>
            <person name="Stielow J.B."/>
            <person name="Szollosi G."/>
            <person name="Zifcakova L."/>
            <person name="Stursova M."/>
            <person name="Spatafora J.W."/>
            <person name="Tedersoo L."/>
            <person name="Vaario L.M."/>
            <person name="Yamada A."/>
            <person name="Yan M."/>
            <person name="Wang P."/>
            <person name="Xu J."/>
            <person name="Bruns T."/>
            <person name="Baldrian P."/>
            <person name="Vilgalys R."/>
            <person name="Dunand C."/>
            <person name="Henrissat B."/>
            <person name="Grigoriev I.V."/>
            <person name="Hibbett D."/>
            <person name="Nagy L.G."/>
            <person name="Martin F.M."/>
        </authorList>
    </citation>
    <scope>NUCLEOTIDE SEQUENCE</scope>
    <source>
        <strain evidence="1">UP504</strain>
    </source>
</reference>
<feature type="non-terminal residue" evidence="1">
    <location>
        <position position="1"/>
    </location>
</feature>
<feature type="non-terminal residue" evidence="1">
    <location>
        <position position="123"/>
    </location>
</feature>
<accession>A0A9P6B1Z8</accession>
<gene>
    <name evidence="1" type="ORF">BS47DRAFT_1272080</name>
</gene>
<comment type="caution">
    <text evidence="1">The sequence shown here is derived from an EMBL/GenBank/DDBJ whole genome shotgun (WGS) entry which is preliminary data.</text>
</comment>
<name>A0A9P6B1Z8_9AGAM</name>
<dbReference type="AlphaFoldDB" id="A0A9P6B1Z8"/>
<evidence type="ECO:0000313" key="1">
    <source>
        <dbReference type="EMBL" id="KAF9516178.1"/>
    </source>
</evidence>
<dbReference type="EMBL" id="MU128942">
    <property type="protein sequence ID" value="KAF9516178.1"/>
    <property type="molecule type" value="Genomic_DNA"/>
</dbReference>
<dbReference type="Pfam" id="PF18759">
    <property type="entry name" value="Plavaka"/>
    <property type="match status" value="1"/>
</dbReference>
<dbReference type="Proteomes" id="UP000886523">
    <property type="component" value="Unassembled WGS sequence"/>
</dbReference>
<protein>
    <submittedName>
        <fullName evidence="1">Uncharacterized protein</fullName>
    </submittedName>
</protein>
<evidence type="ECO:0000313" key="2">
    <source>
        <dbReference type="Proteomes" id="UP000886523"/>
    </source>
</evidence>
<sequence length="123" mass="14400">IQSTAWDRLTQRSLENPQQPFYPWASLVEFEVVDWLSSLGLSQTKINEFLNLSWVRILSFSTAKEMYEWIEKFMPRGPAWKTETVILDDAPNEPQTLHYQDVVECAEHLFANPTFSKGMLYEP</sequence>
<organism evidence="1 2">
    <name type="scientific">Hydnum rufescens UP504</name>
    <dbReference type="NCBI Taxonomy" id="1448309"/>
    <lineage>
        <taxon>Eukaryota</taxon>
        <taxon>Fungi</taxon>
        <taxon>Dikarya</taxon>
        <taxon>Basidiomycota</taxon>
        <taxon>Agaricomycotina</taxon>
        <taxon>Agaricomycetes</taxon>
        <taxon>Cantharellales</taxon>
        <taxon>Hydnaceae</taxon>
        <taxon>Hydnum</taxon>
    </lineage>
</organism>